<sequence length="379" mass="42521">MDISLVFTQPRPAGIDLSENRTPKENDVVISICAVAALTVVLRFVVRIYYQRSRPEVDDWLIAASLVPLAGLLAAAVLCGEHGLGKHIWSATVGDLILLRKTLFAYLLIYLAELLLIKVSILMFYRRIFGMTWSILTCLFISYSWAIGSIIATICSSDPVSYFWTQGTNSSLGKYRFNFYNYLIGNAATNVVTDALILLIPIPIVWSLKMRTTQKVGVCSVLLLGVVACVASIVRIHYITFLKSSIDLSWVISDVYVWSIVEPCVGIVCACLPALQPFLRLITKKLSSLPLRRSRGVNKLSSGFQGKNPSKHSRDSSKHSFSSTRSPHPFTHYDDDRAQLTTFTTRVEMETNQKERDRLEKNLDPMAIRVQQVVHWSVN</sequence>
<reference evidence="9" key="2">
    <citation type="submission" date="2023-01" db="EMBL/GenBank/DDBJ databases">
        <authorList>
            <person name="Petersen C."/>
        </authorList>
    </citation>
    <scope>NUCLEOTIDE SEQUENCE</scope>
    <source>
        <strain evidence="9">IBT 15450</strain>
    </source>
</reference>
<protein>
    <recommendedName>
        <fullName evidence="8">Rhodopsin domain-containing protein</fullName>
    </recommendedName>
</protein>
<feature type="region of interest" description="Disordered" evidence="6">
    <location>
        <begin position="298"/>
        <end position="334"/>
    </location>
</feature>
<dbReference type="PANTHER" id="PTHR33048:SF163">
    <property type="entry name" value="INTEGRAL MEMBRANE PROTEIN (AFU_ORTHOLOGUE AFUA_8G05510)"/>
    <property type="match status" value="1"/>
</dbReference>
<feature type="transmembrane region" description="Helical" evidence="7">
    <location>
        <begin position="179"/>
        <end position="204"/>
    </location>
</feature>
<keyword evidence="3 7" id="KW-1133">Transmembrane helix</keyword>
<evidence type="ECO:0000313" key="9">
    <source>
        <dbReference type="EMBL" id="KAJ6047494.1"/>
    </source>
</evidence>
<dbReference type="GO" id="GO:0016020">
    <property type="term" value="C:membrane"/>
    <property type="evidence" value="ECO:0007669"/>
    <property type="project" value="UniProtKB-SubCell"/>
</dbReference>
<keyword evidence="10" id="KW-1185">Reference proteome</keyword>
<proteinExistence type="inferred from homology"/>
<keyword evidence="4 7" id="KW-0472">Membrane</keyword>
<dbReference type="Proteomes" id="UP001219568">
    <property type="component" value="Unassembled WGS sequence"/>
</dbReference>
<dbReference type="PANTHER" id="PTHR33048">
    <property type="entry name" value="PTH11-LIKE INTEGRAL MEMBRANE PROTEIN (AFU_ORTHOLOGUE AFUA_5G11245)"/>
    <property type="match status" value="1"/>
</dbReference>
<dbReference type="InterPro" id="IPR049326">
    <property type="entry name" value="Rhodopsin_dom_fungi"/>
</dbReference>
<dbReference type="EMBL" id="JAQJZL010000003">
    <property type="protein sequence ID" value="KAJ6047494.1"/>
    <property type="molecule type" value="Genomic_DNA"/>
</dbReference>
<accession>A0AAD6NB17</accession>
<keyword evidence="2 7" id="KW-0812">Transmembrane</keyword>
<comment type="caution">
    <text evidence="9">The sequence shown here is derived from an EMBL/GenBank/DDBJ whole genome shotgun (WGS) entry which is preliminary data.</text>
</comment>
<evidence type="ECO:0000256" key="3">
    <source>
        <dbReference type="ARBA" id="ARBA00022989"/>
    </source>
</evidence>
<comment type="subcellular location">
    <subcellularLocation>
        <location evidence="1">Membrane</location>
        <topology evidence="1">Multi-pass membrane protein</topology>
    </subcellularLocation>
</comment>
<organism evidence="9 10">
    <name type="scientific">Penicillium canescens</name>
    <dbReference type="NCBI Taxonomy" id="5083"/>
    <lineage>
        <taxon>Eukaryota</taxon>
        <taxon>Fungi</taxon>
        <taxon>Dikarya</taxon>
        <taxon>Ascomycota</taxon>
        <taxon>Pezizomycotina</taxon>
        <taxon>Eurotiomycetes</taxon>
        <taxon>Eurotiomycetidae</taxon>
        <taxon>Eurotiales</taxon>
        <taxon>Aspergillaceae</taxon>
        <taxon>Penicillium</taxon>
    </lineage>
</organism>
<evidence type="ECO:0000256" key="4">
    <source>
        <dbReference type="ARBA" id="ARBA00023136"/>
    </source>
</evidence>
<feature type="transmembrane region" description="Helical" evidence="7">
    <location>
        <begin position="216"/>
        <end position="236"/>
    </location>
</feature>
<evidence type="ECO:0000256" key="1">
    <source>
        <dbReference type="ARBA" id="ARBA00004141"/>
    </source>
</evidence>
<feature type="domain" description="Rhodopsin" evidence="8">
    <location>
        <begin position="42"/>
        <end position="280"/>
    </location>
</feature>
<dbReference type="InterPro" id="IPR052337">
    <property type="entry name" value="SAT4-like"/>
</dbReference>
<evidence type="ECO:0000256" key="7">
    <source>
        <dbReference type="SAM" id="Phobius"/>
    </source>
</evidence>
<evidence type="ECO:0000256" key="6">
    <source>
        <dbReference type="SAM" id="MobiDB-lite"/>
    </source>
</evidence>
<evidence type="ECO:0000256" key="5">
    <source>
        <dbReference type="ARBA" id="ARBA00038359"/>
    </source>
</evidence>
<dbReference type="Pfam" id="PF20684">
    <property type="entry name" value="Fung_rhodopsin"/>
    <property type="match status" value="1"/>
</dbReference>
<feature type="transmembrane region" description="Helical" evidence="7">
    <location>
        <begin position="103"/>
        <end position="125"/>
    </location>
</feature>
<reference evidence="9" key="1">
    <citation type="journal article" date="2023" name="IMA Fungus">
        <title>Comparative genomic study of the Penicillium genus elucidates a diverse pangenome and 15 lateral gene transfer events.</title>
        <authorList>
            <person name="Petersen C."/>
            <person name="Sorensen T."/>
            <person name="Nielsen M.R."/>
            <person name="Sondergaard T.E."/>
            <person name="Sorensen J.L."/>
            <person name="Fitzpatrick D.A."/>
            <person name="Frisvad J.C."/>
            <person name="Nielsen K.L."/>
        </authorList>
    </citation>
    <scope>NUCLEOTIDE SEQUENCE</scope>
    <source>
        <strain evidence="9">IBT 15450</strain>
    </source>
</reference>
<feature type="transmembrane region" description="Helical" evidence="7">
    <location>
        <begin position="28"/>
        <end position="49"/>
    </location>
</feature>
<gene>
    <name evidence="9" type="ORF">N7460_003641</name>
</gene>
<feature type="transmembrane region" description="Helical" evidence="7">
    <location>
        <begin position="256"/>
        <end position="275"/>
    </location>
</feature>
<dbReference type="AlphaFoldDB" id="A0AAD6NB17"/>
<name>A0AAD6NB17_PENCN</name>
<comment type="similarity">
    <text evidence="5">Belongs to the SAT4 family.</text>
</comment>
<evidence type="ECO:0000256" key="2">
    <source>
        <dbReference type="ARBA" id="ARBA00022692"/>
    </source>
</evidence>
<feature type="transmembrane region" description="Helical" evidence="7">
    <location>
        <begin position="61"/>
        <end position="83"/>
    </location>
</feature>
<feature type="transmembrane region" description="Helical" evidence="7">
    <location>
        <begin position="132"/>
        <end position="154"/>
    </location>
</feature>
<evidence type="ECO:0000259" key="8">
    <source>
        <dbReference type="Pfam" id="PF20684"/>
    </source>
</evidence>
<feature type="compositionally biased region" description="Polar residues" evidence="6">
    <location>
        <begin position="299"/>
        <end position="308"/>
    </location>
</feature>
<evidence type="ECO:0000313" key="10">
    <source>
        <dbReference type="Proteomes" id="UP001219568"/>
    </source>
</evidence>